<dbReference type="AlphaFoldDB" id="A0A182WYC2"/>
<dbReference type="STRING" id="34691.A0A182WYC2"/>
<feature type="signal peptide" evidence="1">
    <location>
        <begin position="1"/>
        <end position="17"/>
    </location>
</feature>
<feature type="chain" id="PRO_5008142143" evidence="1">
    <location>
        <begin position="18"/>
        <end position="440"/>
    </location>
</feature>
<evidence type="ECO:0000313" key="2">
    <source>
        <dbReference type="EnsemblMetazoa" id="AQUA002533-PA"/>
    </source>
</evidence>
<name>A0A182WYC2_ANOQN</name>
<sequence>MAFKIVVLFATLACASAGYVEPEHHHLSYAAAPVAHYSSAPAVSYSSITRHETPKVAVAKQVTYAEPAVHYAAPLTKTYAVHEPALKTVVAQPAYTKTVYAQEPAHVYAHAAPVVAAKTVSYAAPQVHYQAAPQVHYQAAPALVKNVEYTKTLAYAPVTKTLVSEPTYTKHVVAEPTYTKTLLAQPAYTKYVSQPTYTKTLVAEHQPLYHHQPAVYAHAAPVVAAKTVSYAAPAAHVSHVSYADNAAHYAWATFAYGTRCVSEIAQTHPSTMKCFFVVLAVCLALASAGYVEHYQGATSFTSFDLKSAPIVGSKLAVPGAVVPAYPIKGSTDHAPVRYEAKPVISTVYAAPITKTLTYSTVPVQYASSHQYVAPVPVHDCTLKEHTKLVAPIHATVSYGVPSATVSNAHGISSQSGYSGVGYQQAQKVQGAAELDINKHR</sequence>
<organism evidence="2 3">
    <name type="scientific">Anopheles quadriannulatus</name>
    <name type="common">Mosquito</name>
    <dbReference type="NCBI Taxonomy" id="34691"/>
    <lineage>
        <taxon>Eukaryota</taxon>
        <taxon>Metazoa</taxon>
        <taxon>Ecdysozoa</taxon>
        <taxon>Arthropoda</taxon>
        <taxon>Hexapoda</taxon>
        <taxon>Insecta</taxon>
        <taxon>Pterygota</taxon>
        <taxon>Neoptera</taxon>
        <taxon>Endopterygota</taxon>
        <taxon>Diptera</taxon>
        <taxon>Nematocera</taxon>
        <taxon>Culicoidea</taxon>
        <taxon>Culicidae</taxon>
        <taxon>Anophelinae</taxon>
        <taxon>Anopheles</taxon>
    </lineage>
</organism>
<accession>A0A182WYC2</accession>
<dbReference type="VEuPathDB" id="VectorBase:AQUA002533"/>
<dbReference type="EnsemblMetazoa" id="AQUA002533-RA">
    <property type="protein sequence ID" value="AQUA002533-PA"/>
    <property type="gene ID" value="AQUA002533"/>
</dbReference>
<protein>
    <submittedName>
        <fullName evidence="2">Uncharacterized protein</fullName>
    </submittedName>
</protein>
<proteinExistence type="predicted"/>
<reference evidence="2" key="1">
    <citation type="submission" date="2020-05" db="UniProtKB">
        <authorList>
            <consortium name="EnsemblMetazoa"/>
        </authorList>
    </citation>
    <scope>IDENTIFICATION</scope>
    <source>
        <strain evidence="2">SANGQUA</strain>
    </source>
</reference>
<keyword evidence="3" id="KW-1185">Reference proteome</keyword>
<keyword evidence="1" id="KW-0732">Signal</keyword>
<dbReference type="Proteomes" id="UP000076407">
    <property type="component" value="Unassembled WGS sequence"/>
</dbReference>
<evidence type="ECO:0000313" key="3">
    <source>
        <dbReference type="Proteomes" id="UP000076407"/>
    </source>
</evidence>
<evidence type="ECO:0000256" key="1">
    <source>
        <dbReference type="SAM" id="SignalP"/>
    </source>
</evidence>